<reference evidence="2" key="1">
    <citation type="submission" date="2018-02" db="EMBL/GenBank/DDBJ databases">
        <title>Rhizophora mucronata_Transcriptome.</title>
        <authorList>
            <person name="Meera S.P."/>
            <person name="Sreeshan A."/>
            <person name="Augustine A."/>
        </authorList>
    </citation>
    <scope>NUCLEOTIDE SEQUENCE</scope>
    <source>
        <tissue evidence="2">Leaf</tissue>
    </source>
</reference>
<dbReference type="InterPro" id="IPR037489">
    <property type="entry name" value="RAD52-like"/>
</dbReference>
<sequence>MAAFSATKKKLLTTKTQSNYPFLRKSLSLFQSSASPYTRSYSSRSSTTFQEREKVGEDKEEEDVIPTSGLGRPLSEIIKELNKKVPDSLVRQRVEDGFTARYVPWHLVNRIMNLHAPEWSGEVRNITYSPDGKSVSVVYRVTLYGTDAELHRESTGTASVDGMGFGDPVQKAEAMAFRRACARFGLALHLYHEETSE</sequence>
<dbReference type="GO" id="GO:0000724">
    <property type="term" value="P:double-strand break repair via homologous recombination"/>
    <property type="evidence" value="ECO:0007669"/>
    <property type="project" value="InterPro"/>
</dbReference>
<feature type="region of interest" description="Disordered" evidence="1">
    <location>
        <begin position="33"/>
        <end position="68"/>
    </location>
</feature>
<proteinExistence type="predicted"/>
<dbReference type="GO" id="GO:0003677">
    <property type="term" value="F:DNA binding"/>
    <property type="evidence" value="ECO:0007669"/>
    <property type="project" value="InterPro"/>
</dbReference>
<feature type="compositionally biased region" description="Low complexity" evidence="1">
    <location>
        <begin position="33"/>
        <end position="48"/>
    </location>
</feature>
<dbReference type="PANTHER" id="PTHR34050:SF1">
    <property type="entry name" value="DNA REPAIR RAD52-LIKE PROTEIN 1, MITOCHONDRIAL"/>
    <property type="match status" value="1"/>
</dbReference>
<dbReference type="PANTHER" id="PTHR34050">
    <property type="entry name" value="DNA REPAIR RAD52-LIKE PROTEIN 2, CHLOROPLASTIC"/>
    <property type="match status" value="1"/>
</dbReference>
<organism evidence="2">
    <name type="scientific">Rhizophora mucronata</name>
    <name type="common">Asiatic mangrove</name>
    <dbReference type="NCBI Taxonomy" id="61149"/>
    <lineage>
        <taxon>Eukaryota</taxon>
        <taxon>Viridiplantae</taxon>
        <taxon>Streptophyta</taxon>
        <taxon>Embryophyta</taxon>
        <taxon>Tracheophyta</taxon>
        <taxon>Spermatophyta</taxon>
        <taxon>Magnoliopsida</taxon>
        <taxon>eudicotyledons</taxon>
        <taxon>Gunneridae</taxon>
        <taxon>Pentapetalae</taxon>
        <taxon>rosids</taxon>
        <taxon>fabids</taxon>
        <taxon>Malpighiales</taxon>
        <taxon>Rhizophoraceae</taxon>
        <taxon>Rhizophora</taxon>
    </lineage>
</organism>
<evidence type="ECO:0000256" key="1">
    <source>
        <dbReference type="SAM" id="MobiDB-lite"/>
    </source>
</evidence>
<name>A0A2P2IQK9_RHIMU</name>
<dbReference type="EMBL" id="GGEC01003020">
    <property type="protein sequence ID" value="MBW83503.1"/>
    <property type="molecule type" value="Transcribed_RNA"/>
</dbReference>
<accession>A0A2P2IQK9</accession>
<evidence type="ECO:0000313" key="2">
    <source>
        <dbReference type="EMBL" id="MBW83503.1"/>
    </source>
</evidence>
<protein>
    <submittedName>
        <fullName evidence="2">Uncharacterized protein</fullName>
    </submittedName>
</protein>
<dbReference type="AlphaFoldDB" id="A0A2P2IQK9"/>